<sequence>MDDVPDRRLLLASARADLLEGGGAPERRGVPDHVAASWRRSVAGGVAPDSVESQYFTGLDLASRLVRCARPVIDQLSEQIADVPMCVALTDDRARILARRDSSRWIGRILDRVYFAQGFGYAEGTVGTNGVGTVLEFGESVHIVGAEHFVGTLQSFACAGAPVRDPFTGRIEGVLDISCLADHSTPLMHSLVRAAARRIEHNLVQDRDQAQQALFDVYSRVDARTRGAVVAVGPRVVVANTSMQTLVAAGDQEALHDHLRFLAGRHTSVDHRVDLPSGARVRLRGSTVAVGDDVAGMIGVVTLLDEVDTHPAPTATLGVVGPRGTASSPAWCAAATAARAELDAGHPVLVLGEPGAGRFSLLSGLHLQGNPHGRVTRVAARTIEADPREVARAVAEAGDGTLTVLCDVDRLPPASVELLVDALGEHADALPRLAATAAPAAGPVPSVHRSLLAVLRGCVTVPPLRHRTADIPGLARGILDELAPHRDVRLSAEAVRLLSRYRWPGNVRELREVLAAAVARRPVGVLEAQDLPAHCQSTPRSALRPVDEIERDAIVSALRTAAGNRKAAAAALGIARSTMYRKIRQYGITD</sequence>
<dbReference type="Pfam" id="PF25601">
    <property type="entry name" value="AAA_lid_14"/>
    <property type="match status" value="1"/>
</dbReference>
<dbReference type="InterPro" id="IPR058031">
    <property type="entry name" value="AAA_lid_NorR"/>
</dbReference>
<evidence type="ECO:0000256" key="3">
    <source>
        <dbReference type="ARBA" id="ARBA00023015"/>
    </source>
</evidence>
<gene>
    <name evidence="6" type="ORF">GCM10017577_33310</name>
</gene>
<dbReference type="EMBL" id="BSFQ01000012">
    <property type="protein sequence ID" value="GLL12190.1"/>
    <property type="molecule type" value="Genomic_DNA"/>
</dbReference>
<dbReference type="Gene3D" id="3.40.50.300">
    <property type="entry name" value="P-loop containing nucleotide triphosphate hydrolases"/>
    <property type="match status" value="1"/>
</dbReference>
<dbReference type="SUPFAM" id="SSF55781">
    <property type="entry name" value="GAF domain-like"/>
    <property type="match status" value="1"/>
</dbReference>
<dbReference type="InterPro" id="IPR027417">
    <property type="entry name" value="P-loop_NTPase"/>
</dbReference>
<reference evidence="6" key="2">
    <citation type="submission" date="2023-01" db="EMBL/GenBank/DDBJ databases">
        <authorList>
            <person name="Sun Q."/>
            <person name="Evtushenko L."/>
        </authorList>
    </citation>
    <scope>NUCLEOTIDE SEQUENCE</scope>
    <source>
        <strain evidence="6">VKM Ac-1069</strain>
    </source>
</reference>
<proteinExistence type="predicted"/>
<dbReference type="AlphaFoldDB" id="A0A9W6NWA7"/>
<dbReference type="InterPro" id="IPR002197">
    <property type="entry name" value="HTH_Fis"/>
</dbReference>
<dbReference type="Gene3D" id="3.30.450.40">
    <property type="match status" value="1"/>
</dbReference>
<dbReference type="SUPFAM" id="SSF46689">
    <property type="entry name" value="Homeodomain-like"/>
    <property type="match status" value="1"/>
</dbReference>
<keyword evidence="7" id="KW-1185">Reference proteome</keyword>
<dbReference type="Gene3D" id="1.10.10.60">
    <property type="entry name" value="Homeodomain-like"/>
    <property type="match status" value="1"/>
</dbReference>
<name>A0A9W6NWA7_9PSEU</name>
<evidence type="ECO:0000259" key="5">
    <source>
        <dbReference type="PROSITE" id="PS50045"/>
    </source>
</evidence>
<dbReference type="Proteomes" id="UP001143463">
    <property type="component" value="Unassembled WGS sequence"/>
</dbReference>
<dbReference type="PANTHER" id="PTHR32071">
    <property type="entry name" value="TRANSCRIPTIONAL REGULATORY PROTEIN"/>
    <property type="match status" value="1"/>
</dbReference>
<dbReference type="GO" id="GO:0043565">
    <property type="term" value="F:sequence-specific DNA binding"/>
    <property type="evidence" value="ECO:0007669"/>
    <property type="project" value="InterPro"/>
</dbReference>
<keyword evidence="3" id="KW-0805">Transcription regulation</keyword>
<reference evidence="6" key="1">
    <citation type="journal article" date="2014" name="Int. J. Syst. Evol. Microbiol.">
        <title>Complete genome sequence of Corynebacterium casei LMG S-19264T (=DSM 44701T), isolated from a smear-ripened cheese.</title>
        <authorList>
            <consortium name="US DOE Joint Genome Institute (JGI-PGF)"/>
            <person name="Walter F."/>
            <person name="Albersmeier A."/>
            <person name="Kalinowski J."/>
            <person name="Ruckert C."/>
        </authorList>
    </citation>
    <scope>NUCLEOTIDE SEQUENCE</scope>
    <source>
        <strain evidence="6">VKM Ac-1069</strain>
    </source>
</reference>
<dbReference type="GO" id="GO:0006355">
    <property type="term" value="P:regulation of DNA-templated transcription"/>
    <property type="evidence" value="ECO:0007669"/>
    <property type="project" value="InterPro"/>
</dbReference>
<dbReference type="SUPFAM" id="SSF52540">
    <property type="entry name" value="P-loop containing nucleoside triphosphate hydrolases"/>
    <property type="match status" value="1"/>
</dbReference>
<evidence type="ECO:0000313" key="7">
    <source>
        <dbReference type="Proteomes" id="UP001143463"/>
    </source>
</evidence>
<evidence type="ECO:0000313" key="6">
    <source>
        <dbReference type="EMBL" id="GLL12190.1"/>
    </source>
</evidence>
<feature type="domain" description="Sigma-54 factor interaction" evidence="5">
    <location>
        <begin position="459"/>
        <end position="519"/>
    </location>
</feature>
<dbReference type="RefSeq" id="WP_037045891.1">
    <property type="nucleotide sequence ID" value="NZ_BAAAUZ010000020.1"/>
</dbReference>
<dbReference type="Pfam" id="PF02954">
    <property type="entry name" value="HTH_8"/>
    <property type="match status" value="1"/>
</dbReference>
<keyword evidence="2" id="KW-0067">ATP-binding</keyword>
<dbReference type="GO" id="GO:0005524">
    <property type="term" value="F:ATP binding"/>
    <property type="evidence" value="ECO:0007669"/>
    <property type="project" value="UniProtKB-KW"/>
</dbReference>
<keyword evidence="1" id="KW-0547">Nucleotide-binding</keyword>
<dbReference type="PRINTS" id="PR01590">
    <property type="entry name" value="HTHFIS"/>
</dbReference>
<organism evidence="6 7">
    <name type="scientific">Pseudonocardia halophobica</name>
    <dbReference type="NCBI Taxonomy" id="29401"/>
    <lineage>
        <taxon>Bacteria</taxon>
        <taxon>Bacillati</taxon>
        <taxon>Actinomycetota</taxon>
        <taxon>Actinomycetes</taxon>
        <taxon>Pseudonocardiales</taxon>
        <taxon>Pseudonocardiaceae</taxon>
        <taxon>Pseudonocardia</taxon>
    </lineage>
</organism>
<keyword evidence="4" id="KW-0804">Transcription</keyword>
<dbReference type="PROSITE" id="PS50045">
    <property type="entry name" value="SIGMA54_INTERACT_4"/>
    <property type="match status" value="1"/>
</dbReference>
<dbReference type="PANTHER" id="PTHR32071:SF122">
    <property type="entry name" value="SIGMA FACTOR"/>
    <property type="match status" value="1"/>
</dbReference>
<dbReference type="InterPro" id="IPR009057">
    <property type="entry name" value="Homeodomain-like_sf"/>
</dbReference>
<accession>A0A9W6NWA7</accession>
<evidence type="ECO:0000256" key="4">
    <source>
        <dbReference type="ARBA" id="ARBA00023163"/>
    </source>
</evidence>
<protein>
    <submittedName>
        <fullName evidence="6">Fis family transcriptional regulator</fullName>
    </submittedName>
</protein>
<dbReference type="InterPro" id="IPR002078">
    <property type="entry name" value="Sigma_54_int"/>
</dbReference>
<dbReference type="InterPro" id="IPR029016">
    <property type="entry name" value="GAF-like_dom_sf"/>
</dbReference>
<evidence type="ECO:0000256" key="1">
    <source>
        <dbReference type="ARBA" id="ARBA00022741"/>
    </source>
</evidence>
<evidence type="ECO:0000256" key="2">
    <source>
        <dbReference type="ARBA" id="ARBA00022840"/>
    </source>
</evidence>
<dbReference type="Gene3D" id="1.10.8.60">
    <property type="match status" value="1"/>
</dbReference>
<comment type="caution">
    <text evidence="6">The sequence shown here is derived from an EMBL/GenBank/DDBJ whole genome shotgun (WGS) entry which is preliminary data.</text>
</comment>